<gene>
    <name evidence="1" type="ORF">NFRAN_1314</name>
</gene>
<protein>
    <recommendedName>
        <fullName evidence="3">DUF2283 domain-containing protein</fullName>
    </recommendedName>
</protein>
<dbReference type="RefSeq" id="WP_134483592.1">
    <property type="nucleotide sequence ID" value="NZ_LR216287.1"/>
</dbReference>
<organism evidence="1 2">
    <name type="scientific">Candidatus Nitrosocosmicus franklandianus</name>
    <dbReference type="NCBI Taxonomy" id="1798806"/>
    <lineage>
        <taxon>Archaea</taxon>
        <taxon>Nitrososphaerota</taxon>
        <taxon>Nitrososphaeria</taxon>
        <taxon>Nitrososphaerales</taxon>
        <taxon>Nitrososphaeraceae</taxon>
        <taxon>Candidatus Nitrosocosmicus</taxon>
    </lineage>
</organism>
<reference evidence="1 2" key="1">
    <citation type="submission" date="2019-02" db="EMBL/GenBank/DDBJ databases">
        <authorList>
            <person name="Lehtovirta-Morley E L."/>
        </authorList>
    </citation>
    <scope>NUCLEOTIDE SEQUENCE [LARGE SCALE GENOMIC DNA]</scope>
    <source>
        <strain evidence="1">NFRAN1</strain>
    </source>
</reference>
<dbReference type="InterPro" id="IPR019270">
    <property type="entry name" value="DUF2283"/>
</dbReference>
<dbReference type="OrthoDB" id="9037at2157"/>
<name>A0A484I948_9ARCH</name>
<dbReference type="GeneID" id="39420685"/>
<dbReference type="Pfam" id="PF10049">
    <property type="entry name" value="DUF2283"/>
    <property type="match status" value="1"/>
</dbReference>
<proteinExistence type="predicted"/>
<keyword evidence="2" id="KW-1185">Reference proteome</keyword>
<sequence>MVSYYNDDVDAGYVKFTDNEIVKTEPISKNIYVDLDKSDKPVGVQILGMKNDVKHNVMSRQIENSLSDLDSDRFREFAIDEYITELKNKFGKF</sequence>
<dbReference type="AlphaFoldDB" id="A0A484I948"/>
<accession>A0A484I948</accession>
<dbReference type="KEGG" id="nfn:NFRAN_1314"/>
<evidence type="ECO:0000313" key="1">
    <source>
        <dbReference type="EMBL" id="VFJ13636.1"/>
    </source>
</evidence>
<evidence type="ECO:0008006" key="3">
    <source>
        <dbReference type="Google" id="ProtNLM"/>
    </source>
</evidence>
<evidence type="ECO:0000313" key="2">
    <source>
        <dbReference type="Proteomes" id="UP000294299"/>
    </source>
</evidence>
<dbReference type="Proteomes" id="UP000294299">
    <property type="component" value="Chromosome NFRAN"/>
</dbReference>
<dbReference type="EMBL" id="LR216287">
    <property type="protein sequence ID" value="VFJ13636.1"/>
    <property type="molecule type" value="Genomic_DNA"/>
</dbReference>